<name>A0A8J4V7Z0_9MYCE</name>
<dbReference type="Pfam" id="PF04921">
    <property type="entry name" value="XAP5"/>
    <property type="match status" value="1"/>
</dbReference>
<feature type="domain" description="FAM50A/XAP5 C-terminal" evidence="2">
    <location>
        <begin position="191"/>
        <end position="326"/>
    </location>
</feature>
<accession>A0A8J4V7Z0</accession>
<organism evidence="3 4">
    <name type="scientific">Polysphondylium violaceum</name>
    <dbReference type="NCBI Taxonomy" id="133409"/>
    <lineage>
        <taxon>Eukaryota</taxon>
        <taxon>Amoebozoa</taxon>
        <taxon>Evosea</taxon>
        <taxon>Eumycetozoa</taxon>
        <taxon>Dictyostelia</taxon>
        <taxon>Dictyosteliales</taxon>
        <taxon>Dictyosteliaceae</taxon>
        <taxon>Polysphondylium</taxon>
    </lineage>
</organism>
<dbReference type="InterPro" id="IPR048337">
    <property type="entry name" value="FAM50A/XAP5_C"/>
</dbReference>
<sequence>MAEYKGNNADGAKIRMLEKQRENEIKEREKRKEKLKEDLKKASVISINDKFQSVEDANATSTQFKSVGLVSVNDLKNNIKTQTAIDLEKKKRPLNQDSAKNKKPKVIKSTLSFNLDDEEEEEQNDNNKLKGDDNSNNTEKQQEKKSKFFGKDPTVNTEFLPDVEREELEKLERERLTKEWNDEQERIKSEVIEITYSYWDGSGHRRSLTCTKGTTIEKFLDQARKEFKELRGVGVDHLLFIKEDIIIPQTYSFYDLIISKARGKSGPLFKFDVHEDIRLVSDATVEKDESHAAKMVEKGWYERNKHIFPASRWEVYDPTINRDKYTISDKLSNK</sequence>
<keyword evidence="4" id="KW-1185">Reference proteome</keyword>
<proteinExistence type="predicted"/>
<dbReference type="AlphaFoldDB" id="A0A8J4V7Z0"/>
<dbReference type="GO" id="GO:0005634">
    <property type="term" value="C:nucleus"/>
    <property type="evidence" value="ECO:0007669"/>
    <property type="project" value="InterPro"/>
</dbReference>
<gene>
    <name evidence="3" type="ORF">CYY_004219</name>
</gene>
<dbReference type="InterPro" id="IPR007005">
    <property type="entry name" value="XAP5"/>
</dbReference>
<evidence type="ECO:0000313" key="3">
    <source>
        <dbReference type="EMBL" id="KAF2074474.1"/>
    </source>
</evidence>
<dbReference type="Proteomes" id="UP000695562">
    <property type="component" value="Unassembled WGS sequence"/>
</dbReference>
<feature type="region of interest" description="Disordered" evidence="1">
    <location>
        <begin position="1"/>
        <end position="37"/>
    </location>
</feature>
<feature type="compositionally biased region" description="Basic and acidic residues" evidence="1">
    <location>
        <begin position="140"/>
        <end position="150"/>
    </location>
</feature>
<protein>
    <recommendedName>
        <fullName evidence="2">FAM50A/XAP5 C-terminal domain-containing protein</fullName>
    </recommendedName>
</protein>
<feature type="compositionally biased region" description="Acidic residues" evidence="1">
    <location>
        <begin position="115"/>
        <end position="124"/>
    </location>
</feature>
<comment type="caution">
    <text evidence="3">The sequence shown here is derived from an EMBL/GenBank/DDBJ whole genome shotgun (WGS) entry which is preliminary data.</text>
</comment>
<reference evidence="3" key="1">
    <citation type="submission" date="2020-01" db="EMBL/GenBank/DDBJ databases">
        <title>Development of genomics and gene disruption for Polysphondylium violaceum indicates a role for the polyketide synthase stlB in stalk morphogenesis.</title>
        <authorList>
            <person name="Narita B."/>
            <person name="Kawabe Y."/>
            <person name="Kin K."/>
            <person name="Saito T."/>
            <person name="Gibbs R."/>
            <person name="Kuspa A."/>
            <person name="Muzny D."/>
            <person name="Queller D."/>
            <person name="Richards S."/>
            <person name="Strassman J."/>
            <person name="Sucgang R."/>
            <person name="Worley K."/>
            <person name="Schaap P."/>
        </authorList>
    </citation>
    <scope>NUCLEOTIDE SEQUENCE</scope>
    <source>
        <strain evidence="3">QSvi11</strain>
    </source>
</reference>
<dbReference type="PANTHER" id="PTHR12722">
    <property type="entry name" value="XAP-5 PROTEIN-RELATED"/>
    <property type="match status" value="1"/>
</dbReference>
<dbReference type="OrthoDB" id="1562195at2759"/>
<evidence type="ECO:0000259" key="2">
    <source>
        <dbReference type="Pfam" id="PF04921"/>
    </source>
</evidence>
<evidence type="ECO:0000256" key="1">
    <source>
        <dbReference type="SAM" id="MobiDB-lite"/>
    </source>
</evidence>
<feature type="compositionally biased region" description="Basic and acidic residues" evidence="1">
    <location>
        <begin position="12"/>
        <end position="37"/>
    </location>
</feature>
<feature type="region of interest" description="Disordered" evidence="1">
    <location>
        <begin position="87"/>
        <end position="152"/>
    </location>
</feature>
<dbReference type="EMBL" id="AJWJ01000145">
    <property type="protein sequence ID" value="KAF2074474.1"/>
    <property type="molecule type" value="Genomic_DNA"/>
</dbReference>
<dbReference type="GO" id="GO:0006325">
    <property type="term" value="P:chromatin organization"/>
    <property type="evidence" value="ECO:0007669"/>
    <property type="project" value="TreeGrafter"/>
</dbReference>
<dbReference type="PANTHER" id="PTHR12722:SF0">
    <property type="entry name" value="PROTEIN FAM50A"/>
    <property type="match status" value="1"/>
</dbReference>
<evidence type="ECO:0000313" key="4">
    <source>
        <dbReference type="Proteomes" id="UP000695562"/>
    </source>
</evidence>